<name>A0A1E3RVF1_9MYCO</name>
<evidence type="ECO:0000313" key="2">
    <source>
        <dbReference type="Proteomes" id="UP000094243"/>
    </source>
</evidence>
<sequence length="59" mass="6342">MHETHVPRNHEYVSKIDTGDTMGGYGGLSHVCVGVMKNLKGPRAQYVLASAIVAHVVPL</sequence>
<comment type="caution">
    <text evidence="1">The sequence shown here is derived from an EMBL/GenBank/DDBJ whole genome shotgun (WGS) entry which is preliminary data.</text>
</comment>
<accession>A0A1E3RVF1</accession>
<evidence type="ECO:0000313" key="1">
    <source>
        <dbReference type="EMBL" id="ODQ93392.1"/>
    </source>
</evidence>
<dbReference type="Proteomes" id="UP000094243">
    <property type="component" value="Unassembled WGS sequence"/>
</dbReference>
<protein>
    <submittedName>
        <fullName evidence="1">Uncharacterized protein</fullName>
    </submittedName>
</protein>
<dbReference type="AlphaFoldDB" id="A0A1E3RVF1"/>
<gene>
    <name evidence="1" type="ORF">BHQ17_13585</name>
</gene>
<organism evidence="1 2">
    <name type="scientific">Mycolicibacterium holsaticum</name>
    <dbReference type="NCBI Taxonomy" id="152142"/>
    <lineage>
        <taxon>Bacteria</taxon>
        <taxon>Bacillati</taxon>
        <taxon>Actinomycetota</taxon>
        <taxon>Actinomycetes</taxon>
        <taxon>Mycobacteriales</taxon>
        <taxon>Mycobacteriaceae</taxon>
        <taxon>Mycolicibacterium</taxon>
    </lineage>
</organism>
<keyword evidence="2" id="KW-1185">Reference proteome</keyword>
<dbReference type="EMBL" id="MIGZ01000070">
    <property type="protein sequence ID" value="ODQ93392.1"/>
    <property type="molecule type" value="Genomic_DNA"/>
</dbReference>
<reference evidence="2" key="1">
    <citation type="submission" date="2016-09" db="EMBL/GenBank/DDBJ databases">
        <authorList>
            <person name="Greninger A.L."/>
            <person name="Jerome K.R."/>
            <person name="Mcnair B."/>
            <person name="Wallis C."/>
            <person name="Fang F."/>
        </authorList>
    </citation>
    <scope>NUCLEOTIDE SEQUENCE [LARGE SCALE GENOMIC DNA]</scope>
    <source>
        <strain evidence="2">M7</strain>
    </source>
</reference>
<proteinExistence type="predicted"/>